<keyword evidence="2" id="KW-1185">Reference proteome</keyword>
<reference evidence="2" key="1">
    <citation type="submission" date="2016-10" db="EMBL/GenBank/DDBJ databases">
        <authorList>
            <person name="Varghese N."/>
            <person name="Submissions S."/>
        </authorList>
    </citation>
    <scope>NUCLEOTIDE SEQUENCE [LARGE SCALE GENOMIC DNA]</scope>
    <source>
        <strain evidence="2">DSM 17453</strain>
    </source>
</reference>
<dbReference type="RefSeq" id="WP_228400829.1">
    <property type="nucleotide sequence ID" value="NZ_FOBV01000002.1"/>
</dbReference>
<protein>
    <submittedName>
        <fullName evidence="1">Uncharacterized protein</fullName>
    </submittedName>
</protein>
<dbReference type="EMBL" id="FOBV01000002">
    <property type="protein sequence ID" value="SEM26454.1"/>
    <property type="molecule type" value="Genomic_DNA"/>
</dbReference>
<accession>A0A1H7WYU4</accession>
<sequence>MHGSFKNTPLYQKAEEIHQTLRIITDLFPEDNMYLQTIKQQILGDIMLIQAKIRGAEAVKLYDIKMENAAIIRKAGKDILVSGNNLEMFGFADAKYYNLIRELIEDFRILFVDWLAGFNRKHFIVDDWGLFNPPGIAHDHIQNDDELDFLDEDDDEFN</sequence>
<dbReference type="Proteomes" id="UP000199450">
    <property type="component" value="Unassembled WGS sequence"/>
</dbReference>
<name>A0A1H7WYU4_9FLAO</name>
<evidence type="ECO:0000313" key="1">
    <source>
        <dbReference type="EMBL" id="SEM26454.1"/>
    </source>
</evidence>
<evidence type="ECO:0000313" key="2">
    <source>
        <dbReference type="Proteomes" id="UP000199450"/>
    </source>
</evidence>
<organism evidence="1 2">
    <name type="scientific">Chryseobacterium taichungense</name>
    <dbReference type="NCBI Taxonomy" id="295069"/>
    <lineage>
        <taxon>Bacteria</taxon>
        <taxon>Pseudomonadati</taxon>
        <taxon>Bacteroidota</taxon>
        <taxon>Flavobacteriia</taxon>
        <taxon>Flavobacteriales</taxon>
        <taxon>Weeksellaceae</taxon>
        <taxon>Chryseobacterium group</taxon>
        <taxon>Chryseobacterium</taxon>
    </lineage>
</organism>
<gene>
    <name evidence="1" type="ORF">SAMN05421856_10277</name>
</gene>
<proteinExistence type="predicted"/>
<dbReference type="AlphaFoldDB" id="A0A1H7WYU4"/>
<dbReference type="STRING" id="295069.SAMN05421856_10277"/>